<dbReference type="SFLD" id="SFLDG01067">
    <property type="entry name" value="SPASM/twitch_domain_containing"/>
    <property type="match status" value="1"/>
</dbReference>
<dbReference type="InterPro" id="IPR013785">
    <property type="entry name" value="Aldolase_TIM"/>
</dbReference>
<dbReference type="PANTHER" id="PTHR43306:SF1">
    <property type="entry name" value="7,8-DIHYDRO-6-HYDROXYMETHYLPTERIN DIMETHYLTRANSFERASE"/>
    <property type="match status" value="1"/>
</dbReference>
<dbReference type="GO" id="GO:0051539">
    <property type="term" value="F:4 iron, 4 sulfur cluster binding"/>
    <property type="evidence" value="ECO:0007669"/>
    <property type="project" value="UniProtKB-KW"/>
</dbReference>
<evidence type="ECO:0000313" key="8">
    <source>
        <dbReference type="EMBL" id="HHQ80370.1"/>
    </source>
</evidence>
<dbReference type="PROSITE" id="PS01305">
    <property type="entry name" value="MOAA_NIFB_PQQE"/>
    <property type="match status" value="1"/>
</dbReference>
<comment type="caution">
    <text evidence="8">The sequence shown here is derived from an EMBL/GenBank/DDBJ whole genome shotgun (WGS) entry which is preliminary data.</text>
</comment>
<comment type="cofactor">
    <cofactor evidence="1">
        <name>[4Fe-4S] cluster</name>
        <dbReference type="ChEBI" id="CHEBI:49883"/>
    </cofactor>
</comment>
<protein>
    <submittedName>
        <fullName evidence="8">Radical SAM protein</fullName>
    </submittedName>
</protein>
<dbReference type="PROSITE" id="PS51918">
    <property type="entry name" value="RADICAL_SAM"/>
    <property type="match status" value="1"/>
</dbReference>
<gene>
    <name evidence="8" type="ORF">ENM78_02760</name>
</gene>
<dbReference type="InterPro" id="IPR058240">
    <property type="entry name" value="rSAM_sf"/>
</dbReference>
<evidence type="ECO:0000256" key="1">
    <source>
        <dbReference type="ARBA" id="ARBA00001966"/>
    </source>
</evidence>
<evidence type="ECO:0000256" key="3">
    <source>
        <dbReference type="ARBA" id="ARBA00022691"/>
    </source>
</evidence>
<dbReference type="SFLD" id="SFLDG01100">
    <property type="entry name" value="methyltransferase_(Class_D)"/>
    <property type="match status" value="1"/>
</dbReference>
<dbReference type="InterPro" id="IPR034471">
    <property type="entry name" value="GDGT/MA_synthase"/>
</dbReference>
<name>A0A7J3ZLQ8_9CREN</name>
<dbReference type="SFLD" id="SFLDF00385">
    <property type="entry name" value="7_8-dihydro-6-hydroxymethylpte"/>
    <property type="match status" value="1"/>
</dbReference>
<dbReference type="EMBL" id="DRZC01000033">
    <property type="protein sequence ID" value="HHQ80370.1"/>
    <property type="molecule type" value="Genomic_DNA"/>
</dbReference>
<dbReference type="InterPro" id="IPR007197">
    <property type="entry name" value="rSAM"/>
</dbReference>
<dbReference type="Pfam" id="PF23545">
    <property type="entry name" value="Zn_ribbon_HMPTM"/>
    <property type="match status" value="1"/>
</dbReference>
<evidence type="ECO:0000259" key="7">
    <source>
        <dbReference type="PROSITE" id="PS51918"/>
    </source>
</evidence>
<keyword evidence="2" id="KW-0004">4Fe-4S</keyword>
<keyword evidence="3" id="KW-0949">S-adenosyl-L-methionine</keyword>
<evidence type="ECO:0000256" key="2">
    <source>
        <dbReference type="ARBA" id="ARBA00022485"/>
    </source>
</evidence>
<evidence type="ECO:0000256" key="6">
    <source>
        <dbReference type="ARBA" id="ARBA00023014"/>
    </source>
</evidence>
<reference evidence="8" key="1">
    <citation type="journal article" date="2020" name="mSystems">
        <title>Genome- and Community-Level Interaction Insights into Carbon Utilization and Element Cycling Functions of Hydrothermarchaeota in Hydrothermal Sediment.</title>
        <authorList>
            <person name="Zhou Z."/>
            <person name="Liu Y."/>
            <person name="Xu W."/>
            <person name="Pan J."/>
            <person name="Luo Z.H."/>
            <person name="Li M."/>
        </authorList>
    </citation>
    <scope>NUCLEOTIDE SEQUENCE [LARGE SCALE GENOMIC DNA]</scope>
    <source>
        <strain evidence="8">SpSt-1116</strain>
    </source>
</reference>
<dbReference type="GO" id="GO:0008168">
    <property type="term" value="F:methyltransferase activity"/>
    <property type="evidence" value="ECO:0007669"/>
    <property type="project" value="InterPro"/>
</dbReference>
<evidence type="ECO:0000256" key="5">
    <source>
        <dbReference type="ARBA" id="ARBA00023004"/>
    </source>
</evidence>
<dbReference type="CDD" id="cd01335">
    <property type="entry name" value="Radical_SAM"/>
    <property type="match status" value="1"/>
</dbReference>
<dbReference type="AlphaFoldDB" id="A0A7J3ZLQ8"/>
<dbReference type="Gene3D" id="3.20.20.70">
    <property type="entry name" value="Aldolase class I"/>
    <property type="match status" value="1"/>
</dbReference>
<dbReference type="SFLD" id="SFLDS00029">
    <property type="entry name" value="Radical_SAM"/>
    <property type="match status" value="1"/>
</dbReference>
<dbReference type="SUPFAM" id="SSF102114">
    <property type="entry name" value="Radical SAM enzymes"/>
    <property type="match status" value="1"/>
</dbReference>
<evidence type="ECO:0000256" key="4">
    <source>
        <dbReference type="ARBA" id="ARBA00022723"/>
    </source>
</evidence>
<dbReference type="InterPro" id="IPR034474">
    <property type="entry name" value="Methyltransferase_Class_D"/>
</dbReference>
<dbReference type="NCBIfam" id="NF045702">
    <property type="entry name" value="rSAM_GDGT_ether"/>
    <property type="match status" value="1"/>
</dbReference>
<dbReference type="Pfam" id="PF04055">
    <property type="entry name" value="Radical_SAM"/>
    <property type="match status" value="1"/>
</dbReference>
<feature type="domain" description="Radical SAM core" evidence="7">
    <location>
        <begin position="103"/>
        <end position="334"/>
    </location>
</feature>
<keyword evidence="4" id="KW-0479">Metal-binding</keyword>
<sequence>MGAGTDVKVGEVIPSVGENETLVRMTTSLCPYCQRLLPAIVVEREDKLYIRKECPEHGVFEDLYYGDASLYARFSKYEEEGRGTTVYVPVAAPCPFSCGLCSMHRNHTALLNVVVTNRCNLSCWYCFFYAEKAGFVYEPSIEQIAEQVRLVAKQGKTLAVQLTGGEPLLRDDLPEMIRVLKQEGVKHIQLNITGVGIAEVYWRSREQAIRWVRELREAGVNTVYLSFDGLTPQTNPKNHWEIPFILDAFRGGGLASIVLVPTVLRTVNDHELGDIVRFAAENIDVVRGVNFQPVSLTGRMKRHEVAKYRITIPDVIKRVEEQTDGQITRDAWFPVPVAAKIARFVESFTGREQFLMANHVACGAATYVFVERGRGGEDIAFHPVSEFFDVEGFIGYIDDIRQKLEGSGGLKRAFYILRLAREIKGFVRRDTLPTGESFTGLLIEVFKKRSYEALGRLHYNSLFLGIMHFMDQYNYDVQRVMRCNIHYASPDGRVIPFCTYNVLNDIYRDRIIEKYGIPIEEWKKRAKGTHRYGASEKHNRNIEEIVKHPLYESTYRSFLNKIGPH</sequence>
<dbReference type="InterPro" id="IPR000385">
    <property type="entry name" value="MoaA_NifB_PqqE_Fe-S-bd_CS"/>
</dbReference>
<dbReference type="PANTHER" id="PTHR43306">
    <property type="entry name" value="7,8-DIHYDRO-6-HYDROXYMETHYLPTERIN DIMETHYLTRANSFERASE"/>
    <property type="match status" value="1"/>
</dbReference>
<dbReference type="GO" id="GO:0046872">
    <property type="term" value="F:metal ion binding"/>
    <property type="evidence" value="ECO:0007669"/>
    <property type="project" value="UniProtKB-KW"/>
</dbReference>
<dbReference type="InterPro" id="IPR056488">
    <property type="entry name" value="Zn_ribbon_HMPTM"/>
</dbReference>
<accession>A0A7J3ZLQ8</accession>
<keyword evidence="5" id="KW-0408">Iron</keyword>
<proteinExistence type="predicted"/>
<keyword evidence="6" id="KW-0411">Iron-sulfur</keyword>
<organism evidence="8">
    <name type="scientific">Fervidicoccus fontis</name>
    <dbReference type="NCBI Taxonomy" id="683846"/>
    <lineage>
        <taxon>Archaea</taxon>
        <taxon>Thermoproteota</taxon>
        <taxon>Thermoprotei</taxon>
        <taxon>Fervidicoccales</taxon>
        <taxon>Fervidicoccaceae</taxon>
        <taxon>Fervidicoccus</taxon>
    </lineage>
</organism>